<comment type="caution">
    <text evidence="1">The sequence shown here is derived from an EMBL/GenBank/DDBJ whole genome shotgun (WGS) entry which is preliminary data.</text>
</comment>
<reference evidence="1" key="1">
    <citation type="submission" date="2019-08" db="EMBL/GenBank/DDBJ databases">
        <authorList>
            <person name="Kucharzyk K."/>
            <person name="Murdoch R.W."/>
            <person name="Higgins S."/>
            <person name="Loffler F."/>
        </authorList>
    </citation>
    <scope>NUCLEOTIDE SEQUENCE</scope>
</reference>
<accession>A0A645FZC6</accession>
<proteinExistence type="predicted"/>
<evidence type="ECO:0000313" key="1">
    <source>
        <dbReference type="EMBL" id="MPN19897.1"/>
    </source>
</evidence>
<dbReference type="EMBL" id="VSSQ01067526">
    <property type="protein sequence ID" value="MPN19897.1"/>
    <property type="molecule type" value="Genomic_DNA"/>
</dbReference>
<gene>
    <name evidence="1" type="ORF">SDC9_167272</name>
</gene>
<name>A0A645FZC6_9ZZZZ</name>
<organism evidence="1">
    <name type="scientific">bioreactor metagenome</name>
    <dbReference type="NCBI Taxonomy" id="1076179"/>
    <lineage>
        <taxon>unclassified sequences</taxon>
        <taxon>metagenomes</taxon>
        <taxon>ecological metagenomes</taxon>
    </lineage>
</organism>
<protein>
    <submittedName>
        <fullName evidence="1">Uncharacterized protein</fullName>
    </submittedName>
</protein>
<dbReference type="AlphaFoldDB" id="A0A645FZC6"/>
<sequence length="60" mass="6817">MLGGDLAGHRVDDGHDVRAGLHIPLAHAACDLRAILKDFMRFVRFFHHVHDEGRTAQMER</sequence>